<keyword evidence="3" id="KW-1185">Reference proteome</keyword>
<dbReference type="Proteomes" id="UP000030341">
    <property type="component" value="Chromosome 1"/>
</dbReference>
<evidence type="ECO:0000313" key="2">
    <source>
        <dbReference type="EMBL" id="AIY63942.1"/>
    </source>
</evidence>
<evidence type="ECO:0000313" key="3">
    <source>
        <dbReference type="Proteomes" id="UP000030341"/>
    </source>
</evidence>
<dbReference type="OrthoDB" id="6399490at2"/>
<dbReference type="KEGG" id="pseo:OM33_01305"/>
<accession>A0A0A7ED30</accession>
<organism evidence="2 3">
    <name type="scientific">Pseudoalteromonas piratica</name>
    <dbReference type="NCBI Taxonomy" id="1348114"/>
    <lineage>
        <taxon>Bacteria</taxon>
        <taxon>Pseudomonadati</taxon>
        <taxon>Pseudomonadota</taxon>
        <taxon>Gammaproteobacteria</taxon>
        <taxon>Alteromonadales</taxon>
        <taxon>Pseudoalteromonadaceae</taxon>
        <taxon>Pseudoalteromonas</taxon>
    </lineage>
</organism>
<sequence>MYKKHLNVSISVIVLGLLVLGTSVLIFLYHKEVFDEKWAPIVGGMAISSLVSLIQFLINFKNYRNNEKLEDSGVREFLSTRGDRDYYSKLINKANTQFDLLFHTSKRFFEDFCEEQGEDNLLIKLLDKNPNLVVRMLLTHRDYLEERDHLSYDISSKAISRLRKKYGDRFQVRFYCHEPNHNLFITDTDAVIGPYFKNEKGKYLPSIHFRSNASFVAPYKKYFNTEWENAEDNN</sequence>
<feature type="transmembrane region" description="Helical" evidence="1">
    <location>
        <begin position="41"/>
        <end position="60"/>
    </location>
</feature>
<dbReference type="EMBL" id="CP009888">
    <property type="protein sequence ID" value="AIY63942.1"/>
    <property type="molecule type" value="Genomic_DNA"/>
</dbReference>
<dbReference type="AlphaFoldDB" id="A0A0A7ED30"/>
<feature type="transmembrane region" description="Helical" evidence="1">
    <location>
        <begin position="7"/>
        <end position="29"/>
    </location>
</feature>
<dbReference type="RefSeq" id="WP_038637719.1">
    <property type="nucleotide sequence ID" value="NZ_CP009888.1"/>
</dbReference>
<keyword evidence="1" id="KW-1133">Transmembrane helix</keyword>
<keyword evidence="1" id="KW-0472">Membrane</keyword>
<gene>
    <name evidence="2" type="ORF">OM33_01305</name>
</gene>
<proteinExistence type="predicted"/>
<evidence type="ECO:0000256" key="1">
    <source>
        <dbReference type="SAM" id="Phobius"/>
    </source>
</evidence>
<dbReference type="eggNOG" id="ENOG5033TT9">
    <property type="taxonomic scope" value="Bacteria"/>
</dbReference>
<dbReference type="HOGENOM" id="CLU_1194232_0_0_6"/>
<protein>
    <submittedName>
        <fullName evidence="2">Uncharacterized protein</fullName>
    </submittedName>
</protein>
<keyword evidence="1" id="KW-0812">Transmembrane</keyword>
<reference evidence="2 3" key="1">
    <citation type="submission" date="2014-11" db="EMBL/GenBank/DDBJ databases">
        <title>Complete Genome Sequence of Pseudoalteromonas sp. Strain OCN003 Isolated from Kaneohe Bay, Oahu, Hawaii.</title>
        <authorList>
            <person name="Beurmann S."/>
            <person name="Videau P."/>
            <person name="Ushijima B."/>
            <person name="Smith A.M."/>
            <person name="Aeby G.S."/>
            <person name="Callahan S.M."/>
            <person name="Belcaid M."/>
        </authorList>
    </citation>
    <scope>NUCLEOTIDE SEQUENCE [LARGE SCALE GENOMIC DNA]</scope>
    <source>
        <strain evidence="2 3">OCN003</strain>
    </source>
</reference>
<name>A0A0A7ED30_9GAMM</name>